<name>A0ABM8R904_9BACT</name>
<evidence type="ECO:0000313" key="4">
    <source>
        <dbReference type="Proteomes" id="UP000675880"/>
    </source>
</evidence>
<dbReference type="InterPro" id="IPR005593">
    <property type="entry name" value="Xul5P/Fru6P_PKetolase"/>
</dbReference>
<dbReference type="PANTHER" id="PTHR31273:SF0">
    <property type="entry name" value="PHOSPHOKETOLASE-RELATED"/>
    <property type="match status" value="1"/>
</dbReference>
<protein>
    <submittedName>
        <fullName evidence="3">Xylulose-5-phosphate phosphoketolase</fullName>
        <ecNumber evidence="3">4.1.2.22</ecNumber>
        <ecNumber evidence="3">4.1.2.9</ecNumber>
    </submittedName>
</protein>
<dbReference type="Gene3D" id="3.40.50.970">
    <property type="match status" value="2"/>
</dbReference>
<dbReference type="InterPro" id="IPR029061">
    <property type="entry name" value="THDP-binding"/>
</dbReference>
<proteinExistence type="predicted"/>
<feature type="region of interest" description="Disordered" evidence="1">
    <location>
        <begin position="415"/>
        <end position="438"/>
    </location>
</feature>
<feature type="compositionally biased region" description="Basic and acidic residues" evidence="1">
    <location>
        <begin position="415"/>
        <end position="426"/>
    </location>
</feature>
<dbReference type="Gene3D" id="3.40.50.920">
    <property type="match status" value="1"/>
</dbReference>
<evidence type="ECO:0000259" key="2">
    <source>
        <dbReference type="Pfam" id="PF09364"/>
    </source>
</evidence>
<dbReference type="EC" id="4.1.2.22" evidence="3"/>
<dbReference type="GO" id="GO:0047905">
    <property type="term" value="F:fructose-6-phosphate phosphoketolase activity"/>
    <property type="evidence" value="ECO:0007669"/>
    <property type="project" value="UniProtKB-EC"/>
</dbReference>
<sequence length="829" mass="91416">MNTDYDRDDHQLAQQAAQYRHDDPQFACWAQGYGVIRHTDETQARIHDLATRLADQARQGDGVAFYELLASLDRLTSAGLWMVVHQTYARNVYLDGRPLDVEDFKVQPDGHTGGSLNMVPAYAAYLAANVLTGHTRAWLMGQGHCVAAVDSLNLLVGNMTEAHAARYSVNDEGLTRYVRDFYAYRLREDGRQDSPLGSHVNAHTAGGLAEGGYLGFAELQYVHMPLPGERLVAFLSDGAFEDQRGSDWAPRWWRAEDSGLVMPIMIKNGRRIDQRTTMSQQGGAAWFSDHLTLNGFDPILFDGRDPAAFLWAIVEMERRIEEAVEAIRSGQSTYPIRLPYGIALAPKGAGFPGEGTNLAHNLPLMANPRMDARAAALFNEGAKRLWVASTELGDAVSAVQHHKNAGRPLERDHALAHRSASVDEHPSPPFRSVSVEGRPHPDCWTRTSPMAAVDEVFAALVHANPHLRPRVGNPDEMRSNRLLRTLELLKFRVTDPEPGIPESVQGGVITALNEEAVASAALANKGGINLIHTYEAFGSKMHGAIRQEIIFANHCQEAGRPQQWLSISLILTSHTWENGKNEQSHQDPSMAEAMLGESSHISRVVFPADFNSAAAVMEQVYRTQGQLWTLVVPKADVIPDLFTDAEARCLVGDGGMRLDWASYEPDRARIVLTAVGAYQLGETLTAARRLREREVPHVVAYLLEPGRFRHPRHEGERAHQASPALVERLFPSTIHARVFLTHTRPEAILGVVGPLHTGPRTRGLGYTNQGGTLNTSGLFFLNRCSWAHVLAEAAELLEVPRARLLSAEEIQALDGQRSPHGVIIPEVEG</sequence>
<dbReference type="SUPFAM" id="SSF52518">
    <property type="entry name" value="Thiamin diphosphate-binding fold (THDP-binding)"/>
    <property type="match status" value="2"/>
</dbReference>
<dbReference type="Pfam" id="PF03894">
    <property type="entry name" value="XFP"/>
    <property type="match status" value="1"/>
</dbReference>
<dbReference type="InterPro" id="IPR009014">
    <property type="entry name" value="Transketo_C/PFOR_II"/>
</dbReference>
<dbReference type="EMBL" id="CAJNBJ010000005">
    <property type="protein sequence ID" value="CAE6739884.1"/>
    <property type="molecule type" value="Genomic_DNA"/>
</dbReference>
<keyword evidence="3" id="KW-0456">Lyase</keyword>
<organism evidence="3 4">
    <name type="scientific">Nitrospira defluvii</name>
    <dbReference type="NCBI Taxonomy" id="330214"/>
    <lineage>
        <taxon>Bacteria</taxon>
        <taxon>Pseudomonadati</taxon>
        <taxon>Nitrospirota</taxon>
        <taxon>Nitrospiria</taxon>
        <taxon>Nitrospirales</taxon>
        <taxon>Nitrospiraceae</taxon>
        <taxon>Nitrospira</taxon>
    </lineage>
</organism>
<evidence type="ECO:0000313" key="3">
    <source>
        <dbReference type="EMBL" id="CAE6739884.1"/>
    </source>
</evidence>
<comment type="caution">
    <text evidence="3">The sequence shown here is derived from an EMBL/GenBank/DDBJ whole genome shotgun (WGS) entry which is preliminary data.</text>
</comment>
<dbReference type="Pfam" id="PF09364">
    <property type="entry name" value="XFP_N"/>
    <property type="match status" value="1"/>
</dbReference>
<evidence type="ECO:0000256" key="1">
    <source>
        <dbReference type="SAM" id="MobiDB-lite"/>
    </source>
</evidence>
<dbReference type="InterPro" id="IPR018970">
    <property type="entry name" value="Xul5P/Fru6P_PKetolase_N"/>
</dbReference>
<dbReference type="EC" id="4.1.2.9" evidence="3"/>
<dbReference type="GO" id="GO:0050193">
    <property type="term" value="F:phosphoketolase activity"/>
    <property type="evidence" value="ECO:0007669"/>
    <property type="project" value="UniProtKB-EC"/>
</dbReference>
<gene>
    <name evidence="3" type="ORF">NSPZN2_130037</name>
</gene>
<keyword evidence="4" id="KW-1185">Reference proteome</keyword>
<dbReference type="RefSeq" id="WP_213041980.1">
    <property type="nucleotide sequence ID" value="NZ_CAJNBJ010000005.1"/>
</dbReference>
<dbReference type="Proteomes" id="UP000675880">
    <property type="component" value="Unassembled WGS sequence"/>
</dbReference>
<accession>A0ABM8R904</accession>
<feature type="domain" description="Xylulose 5-phosphate/Fructose 6-phosphate phosphoketolase N-terminal" evidence="2">
    <location>
        <begin position="68"/>
        <end position="366"/>
    </location>
</feature>
<dbReference type="PANTHER" id="PTHR31273">
    <property type="entry name" value="PHOSPHOKETOLASE-RELATED"/>
    <property type="match status" value="1"/>
</dbReference>
<reference evidence="3 4" key="1">
    <citation type="submission" date="2021-02" db="EMBL/GenBank/DDBJ databases">
        <authorList>
            <person name="Han P."/>
        </authorList>
    </citation>
    <scope>NUCLEOTIDE SEQUENCE [LARGE SCALE GENOMIC DNA]</scope>
    <source>
        <strain evidence="3">Candidatus Nitrospira sp. ZN2</strain>
    </source>
</reference>